<accession>A0A2S7SRN2</accession>
<dbReference type="InterPro" id="IPR036641">
    <property type="entry name" value="HPT_dom_sf"/>
</dbReference>
<dbReference type="EMBL" id="PPSL01000006">
    <property type="protein sequence ID" value="PQJ09404.1"/>
    <property type="molecule type" value="Genomic_DNA"/>
</dbReference>
<keyword evidence="2" id="KW-1185">Reference proteome</keyword>
<organism evidence="1 2">
    <name type="scientific">Flavipsychrobacter stenotrophus</name>
    <dbReference type="NCBI Taxonomy" id="2077091"/>
    <lineage>
        <taxon>Bacteria</taxon>
        <taxon>Pseudomonadati</taxon>
        <taxon>Bacteroidota</taxon>
        <taxon>Chitinophagia</taxon>
        <taxon>Chitinophagales</taxon>
        <taxon>Chitinophagaceae</taxon>
        <taxon>Flavipsychrobacter</taxon>
    </lineage>
</organism>
<dbReference type="OrthoDB" id="9796457at2"/>
<dbReference type="Gene3D" id="1.20.120.160">
    <property type="entry name" value="HPT domain"/>
    <property type="match status" value="1"/>
</dbReference>
<dbReference type="RefSeq" id="WP_105040854.1">
    <property type="nucleotide sequence ID" value="NZ_PPSL01000006.1"/>
</dbReference>
<reference evidence="1 2" key="1">
    <citation type="submission" date="2018-01" db="EMBL/GenBank/DDBJ databases">
        <title>A novel member of the phylum Bacteroidetes isolated from glacier ice.</title>
        <authorList>
            <person name="Liu Q."/>
            <person name="Xin Y.-H."/>
        </authorList>
    </citation>
    <scope>NUCLEOTIDE SEQUENCE [LARGE SCALE GENOMIC DNA]</scope>
    <source>
        <strain evidence="1 2">RB1R16</strain>
    </source>
</reference>
<name>A0A2S7SRN2_9BACT</name>
<protein>
    <recommendedName>
        <fullName evidence="3">HPt domain-containing protein</fullName>
    </recommendedName>
</protein>
<dbReference type="GO" id="GO:0000160">
    <property type="term" value="P:phosphorelay signal transduction system"/>
    <property type="evidence" value="ECO:0007669"/>
    <property type="project" value="InterPro"/>
</dbReference>
<evidence type="ECO:0000313" key="1">
    <source>
        <dbReference type="EMBL" id="PQJ09404.1"/>
    </source>
</evidence>
<comment type="caution">
    <text evidence="1">The sequence shown here is derived from an EMBL/GenBank/DDBJ whole genome shotgun (WGS) entry which is preliminary data.</text>
</comment>
<proteinExistence type="predicted"/>
<evidence type="ECO:0008006" key="3">
    <source>
        <dbReference type="Google" id="ProtNLM"/>
    </source>
</evidence>
<dbReference type="Proteomes" id="UP000239872">
    <property type="component" value="Unassembled WGS sequence"/>
</dbReference>
<sequence>MPIQHPLIDLSYISEISGGDEGYIREVIGIFVDTMATGMLKLSDLIRNNGDFEDIHKQAHFLKSSAGIIKITGVYDSLVKIDGLAKQRTGLDEIKQSLNLIITNYNEALPFLIAGRA</sequence>
<dbReference type="AlphaFoldDB" id="A0A2S7SRN2"/>
<evidence type="ECO:0000313" key="2">
    <source>
        <dbReference type="Proteomes" id="UP000239872"/>
    </source>
</evidence>
<gene>
    <name evidence="1" type="ORF">CJD36_019365</name>
</gene>
<dbReference type="SUPFAM" id="SSF47226">
    <property type="entry name" value="Histidine-containing phosphotransfer domain, HPT domain"/>
    <property type="match status" value="1"/>
</dbReference>